<gene>
    <name evidence="5" type="ORF">ElyMa_003937000</name>
</gene>
<proteinExistence type="predicted"/>
<keyword evidence="3" id="KW-0732">Signal</keyword>
<feature type="region of interest" description="Disordered" evidence="2">
    <location>
        <begin position="279"/>
        <end position="299"/>
    </location>
</feature>
<organism evidence="5 6">
    <name type="scientific">Elysia marginata</name>
    <dbReference type="NCBI Taxonomy" id="1093978"/>
    <lineage>
        <taxon>Eukaryota</taxon>
        <taxon>Metazoa</taxon>
        <taxon>Spiralia</taxon>
        <taxon>Lophotrochozoa</taxon>
        <taxon>Mollusca</taxon>
        <taxon>Gastropoda</taxon>
        <taxon>Heterobranchia</taxon>
        <taxon>Euthyneura</taxon>
        <taxon>Panpulmonata</taxon>
        <taxon>Sacoglossa</taxon>
        <taxon>Placobranchoidea</taxon>
        <taxon>Plakobranchidae</taxon>
        <taxon>Elysia</taxon>
    </lineage>
</organism>
<reference evidence="5 6" key="1">
    <citation type="journal article" date="2021" name="Elife">
        <title>Chloroplast acquisition without the gene transfer in kleptoplastic sea slugs, Plakobranchus ocellatus.</title>
        <authorList>
            <person name="Maeda T."/>
            <person name="Takahashi S."/>
            <person name="Yoshida T."/>
            <person name="Shimamura S."/>
            <person name="Takaki Y."/>
            <person name="Nagai Y."/>
            <person name="Toyoda A."/>
            <person name="Suzuki Y."/>
            <person name="Arimoto A."/>
            <person name="Ishii H."/>
            <person name="Satoh N."/>
            <person name="Nishiyama T."/>
            <person name="Hasebe M."/>
            <person name="Maruyama T."/>
            <person name="Minagawa J."/>
            <person name="Obokata J."/>
            <person name="Shigenobu S."/>
        </authorList>
    </citation>
    <scope>NUCLEOTIDE SEQUENCE [LARGE SCALE GENOMIC DNA]</scope>
</reference>
<dbReference type="Pfam" id="PF06119">
    <property type="entry name" value="NIDO"/>
    <property type="match status" value="1"/>
</dbReference>
<evidence type="ECO:0000313" key="5">
    <source>
        <dbReference type="EMBL" id="GFR76119.1"/>
    </source>
</evidence>
<evidence type="ECO:0000313" key="6">
    <source>
        <dbReference type="Proteomes" id="UP000762676"/>
    </source>
</evidence>
<dbReference type="PANTHER" id="PTHR13802:SF52">
    <property type="entry name" value="MUCIN-4"/>
    <property type="match status" value="1"/>
</dbReference>
<evidence type="ECO:0000256" key="1">
    <source>
        <dbReference type="ARBA" id="ARBA00023157"/>
    </source>
</evidence>
<dbReference type="GO" id="GO:0007160">
    <property type="term" value="P:cell-matrix adhesion"/>
    <property type="evidence" value="ECO:0007669"/>
    <property type="project" value="InterPro"/>
</dbReference>
<feature type="domain" description="NIDO" evidence="4">
    <location>
        <begin position="173"/>
        <end position="275"/>
    </location>
</feature>
<evidence type="ECO:0000256" key="2">
    <source>
        <dbReference type="SAM" id="MobiDB-lite"/>
    </source>
</evidence>
<sequence>MNSLLRTSVQLCLLATLVHFVYPVEVTGFEQDGKLEDHFFEEDILPVEYRFQENSWSSLSRSRRQVLDGPSPGDFVTFTLSLVGDLTSAQRTRGSQANTDLVAELQTLGLQYATCAKITRPVPRWRITHGFASFYPFGTDKGDTTLDKNVGQTAARLSIREELPYMKSLYSTIWLSLYGTITFGRAEFDSFAVQDLPVSGFNVLAVYWSHWTQSDLGEVYYQQYIKSSTNTANERAVLARANRDVSRYWFIDDFDATVVIVVTWVRILHYHAEGDGEVSRTRGVNHDNDSCNNNNNYNK</sequence>
<accession>A0AAV4FSY4</accession>
<keyword evidence="1" id="KW-1015">Disulfide bond</keyword>
<dbReference type="InterPro" id="IPR051495">
    <property type="entry name" value="Epithelial_Barrier/Signaling"/>
</dbReference>
<dbReference type="EMBL" id="BMAT01008004">
    <property type="protein sequence ID" value="GFR76119.1"/>
    <property type="molecule type" value="Genomic_DNA"/>
</dbReference>
<keyword evidence="6" id="KW-1185">Reference proteome</keyword>
<feature type="signal peptide" evidence="3">
    <location>
        <begin position="1"/>
        <end position="23"/>
    </location>
</feature>
<dbReference type="AlphaFoldDB" id="A0AAV4FSY4"/>
<feature type="compositionally biased region" description="Low complexity" evidence="2">
    <location>
        <begin position="290"/>
        <end position="299"/>
    </location>
</feature>
<dbReference type="GO" id="GO:0005176">
    <property type="term" value="F:ErbB-2 class receptor binding"/>
    <property type="evidence" value="ECO:0007669"/>
    <property type="project" value="TreeGrafter"/>
</dbReference>
<dbReference type="Proteomes" id="UP000762676">
    <property type="component" value="Unassembled WGS sequence"/>
</dbReference>
<evidence type="ECO:0000259" key="4">
    <source>
        <dbReference type="Pfam" id="PF06119"/>
    </source>
</evidence>
<evidence type="ECO:0000256" key="3">
    <source>
        <dbReference type="SAM" id="SignalP"/>
    </source>
</evidence>
<dbReference type="InterPro" id="IPR003886">
    <property type="entry name" value="NIDO_dom"/>
</dbReference>
<feature type="chain" id="PRO_5043819964" evidence="3">
    <location>
        <begin position="24"/>
        <end position="299"/>
    </location>
</feature>
<feature type="compositionally biased region" description="Basic and acidic residues" evidence="2">
    <location>
        <begin position="279"/>
        <end position="289"/>
    </location>
</feature>
<dbReference type="PANTHER" id="PTHR13802">
    <property type="entry name" value="MUCIN 4-RELATED"/>
    <property type="match status" value="1"/>
</dbReference>
<protein>
    <submittedName>
        <fullName evidence="5">Nidogen-1</fullName>
    </submittedName>
</protein>
<comment type="caution">
    <text evidence="5">The sequence shown here is derived from an EMBL/GenBank/DDBJ whole genome shotgun (WGS) entry which is preliminary data.</text>
</comment>
<name>A0AAV4FSY4_9GAST</name>